<reference evidence="2" key="1">
    <citation type="submission" date="2023-03" db="EMBL/GenBank/DDBJ databases">
        <title>Massive genome expansion in bonnet fungi (Mycena s.s.) driven by repeated elements and novel gene families across ecological guilds.</title>
        <authorList>
            <consortium name="Lawrence Berkeley National Laboratory"/>
            <person name="Harder C.B."/>
            <person name="Miyauchi S."/>
            <person name="Viragh M."/>
            <person name="Kuo A."/>
            <person name="Thoen E."/>
            <person name="Andreopoulos B."/>
            <person name="Lu D."/>
            <person name="Skrede I."/>
            <person name="Drula E."/>
            <person name="Henrissat B."/>
            <person name="Morin E."/>
            <person name="Kohler A."/>
            <person name="Barry K."/>
            <person name="LaButti K."/>
            <person name="Morin E."/>
            <person name="Salamov A."/>
            <person name="Lipzen A."/>
            <person name="Mereny Z."/>
            <person name="Hegedus B."/>
            <person name="Baldrian P."/>
            <person name="Stursova M."/>
            <person name="Weitz H."/>
            <person name="Taylor A."/>
            <person name="Grigoriev I.V."/>
            <person name="Nagy L.G."/>
            <person name="Martin F."/>
            <person name="Kauserud H."/>
        </authorList>
    </citation>
    <scope>NUCLEOTIDE SEQUENCE</scope>
    <source>
        <strain evidence="2">CBHHK182m</strain>
    </source>
</reference>
<protein>
    <submittedName>
        <fullName evidence="2">Uncharacterized protein</fullName>
    </submittedName>
</protein>
<dbReference type="AlphaFoldDB" id="A0AAD7MVU7"/>
<sequence>MTSSPWPKPGRTSRTSPCGPSNVHPLRTTLLSLFHFAQHCPQLETVEMSLDASAVPEVGNRYTRVLQYSFIQWEVADSPITSALSIARFLSGLFPELFEIYTKMHDVKAAGGYVAQWAEVVEMLPICHEMRGEERHWVNGHGCDCGSRAESVEL</sequence>
<proteinExistence type="predicted"/>
<evidence type="ECO:0000313" key="3">
    <source>
        <dbReference type="Proteomes" id="UP001215598"/>
    </source>
</evidence>
<dbReference type="Proteomes" id="UP001215598">
    <property type="component" value="Unassembled WGS sequence"/>
</dbReference>
<dbReference type="EMBL" id="JARKIB010000133">
    <property type="protein sequence ID" value="KAJ7734277.1"/>
    <property type="molecule type" value="Genomic_DNA"/>
</dbReference>
<evidence type="ECO:0000256" key="1">
    <source>
        <dbReference type="SAM" id="MobiDB-lite"/>
    </source>
</evidence>
<feature type="region of interest" description="Disordered" evidence="1">
    <location>
        <begin position="1"/>
        <end position="21"/>
    </location>
</feature>
<accession>A0AAD7MVU7</accession>
<evidence type="ECO:0000313" key="2">
    <source>
        <dbReference type="EMBL" id="KAJ7734277.1"/>
    </source>
</evidence>
<keyword evidence="3" id="KW-1185">Reference proteome</keyword>
<organism evidence="2 3">
    <name type="scientific">Mycena metata</name>
    <dbReference type="NCBI Taxonomy" id="1033252"/>
    <lineage>
        <taxon>Eukaryota</taxon>
        <taxon>Fungi</taxon>
        <taxon>Dikarya</taxon>
        <taxon>Basidiomycota</taxon>
        <taxon>Agaricomycotina</taxon>
        <taxon>Agaricomycetes</taxon>
        <taxon>Agaricomycetidae</taxon>
        <taxon>Agaricales</taxon>
        <taxon>Marasmiineae</taxon>
        <taxon>Mycenaceae</taxon>
        <taxon>Mycena</taxon>
    </lineage>
</organism>
<comment type="caution">
    <text evidence="2">The sequence shown here is derived from an EMBL/GenBank/DDBJ whole genome shotgun (WGS) entry which is preliminary data.</text>
</comment>
<name>A0AAD7MVU7_9AGAR</name>
<gene>
    <name evidence="2" type="ORF">B0H16DRAFT_1731882</name>
</gene>